<organism evidence="1 2">
    <name type="scientific">Gigaspora rosea</name>
    <dbReference type="NCBI Taxonomy" id="44941"/>
    <lineage>
        <taxon>Eukaryota</taxon>
        <taxon>Fungi</taxon>
        <taxon>Fungi incertae sedis</taxon>
        <taxon>Mucoromycota</taxon>
        <taxon>Glomeromycotina</taxon>
        <taxon>Glomeromycetes</taxon>
        <taxon>Diversisporales</taxon>
        <taxon>Gigasporaceae</taxon>
        <taxon>Gigaspora</taxon>
    </lineage>
</organism>
<keyword evidence="2" id="KW-1185">Reference proteome</keyword>
<sequence>MAGQIISSVFMFEVPITLNATFLNLNDSNLLGSATPSRFIPLISEDGVPRLYPQSLVKQFKFDVHPEYSSCDINHRLNYKNKN</sequence>
<dbReference type="OrthoDB" id="73465at2759"/>
<name>A0A397UT81_9GLOM</name>
<evidence type="ECO:0000313" key="1">
    <source>
        <dbReference type="EMBL" id="RIB13424.1"/>
    </source>
</evidence>
<dbReference type="EMBL" id="QKWP01000924">
    <property type="protein sequence ID" value="RIB13424.1"/>
    <property type="molecule type" value="Genomic_DNA"/>
</dbReference>
<dbReference type="Proteomes" id="UP000266673">
    <property type="component" value="Unassembled WGS sequence"/>
</dbReference>
<comment type="caution">
    <text evidence="1">The sequence shown here is derived from an EMBL/GenBank/DDBJ whole genome shotgun (WGS) entry which is preliminary data.</text>
</comment>
<evidence type="ECO:0000313" key="2">
    <source>
        <dbReference type="Proteomes" id="UP000266673"/>
    </source>
</evidence>
<dbReference type="STRING" id="44941.A0A397UT81"/>
<protein>
    <submittedName>
        <fullName evidence="1">Uncharacterized protein</fullName>
    </submittedName>
</protein>
<accession>A0A397UT81</accession>
<dbReference type="AlphaFoldDB" id="A0A397UT81"/>
<proteinExistence type="predicted"/>
<reference evidence="1 2" key="1">
    <citation type="submission" date="2018-06" db="EMBL/GenBank/DDBJ databases">
        <title>Comparative genomics reveals the genomic features of Rhizophagus irregularis, R. cerebriforme, R. diaphanum and Gigaspora rosea, and their symbiotic lifestyle signature.</title>
        <authorList>
            <person name="Morin E."/>
            <person name="San Clemente H."/>
            <person name="Chen E.C.H."/>
            <person name="De La Providencia I."/>
            <person name="Hainaut M."/>
            <person name="Kuo A."/>
            <person name="Kohler A."/>
            <person name="Murat C."/>
            <person name="Tang N."/>
            <person name="Roy S."/>
            <person name="Loubradou J."/>
            <person name="Henrissat B."/>
            <person name="Grigoriev I.V."/>
            <person name="Corradi N."/>
            <person name="Roux C."/>
            <person name="Martin F.M."/>
        </authorList>
    </citation>
    <scope>NUCLEOTIDE SEQUENCE [LARGE SCALE GENOMIC DNA]</scope>
    <source>
        <strain evidence="1 2">DAOM 194757</strain>
    </source>
</reference>
<gene>
    <name evidence="1" type="ORF">C2G38_2197853</name>
</gene>